<dbReference type="Gene3D" id="3.40.50.1860">
    <property type="match status" value="2"/>
</dbReference>
<dbReference type="PANTHER" id="PTHR21198:SF7">
    <property type="entry name" value="ASPARTATE-GLUTAMATE RACEMASE FAMILY"/>
    <property type="match status" value="1"/>
</dbReference>
<name>A0ABY5Y5L9_9BACT</name>
<keyword evidence="2" id="KW-0413">Isomerase</keyword>
<gene>
    <name evidence="3" type="ORF">JBF11_04950</name>
</gene>
<evidence type="ECO:0000313" key="3">
    <source>
        <dbReference type="EMBL" id="UWX06657.1"/>
    </source>
</evidence>
<dbReference type="Pfam" id="PF01177">
    <property type="entry name" value="Asp_Glu_race"/>
    <property type="match status" value="1"/>
</dbReference>
<accession>A0ABY5Y5L9</accession>
<organism evidence="3 4">
    <name type="scientific">Taurinivorans muris</name>
    <dbReference type="NCBI Taxonomy" id="2787751"/>
    <lineage>
        <taxon>Bacteria</taxon>
        <taxon>Pseudomonadati</taxon>
        <taxon>Thermodesulfobacteriota</taxon>
        <taxon>Desulfovibrionia</taxon>
        <taxon>Desulfovibrionales</taxon>
        <taxon>Desulfovibrionaceae</taxon>
        <taxon>Taurinivorans</taxon>
    </lineage>
</organism>
<dbReference type="NCBIfam" id="TIGR00035">
    <property type="entry name" value="asp_race"/>
    <property type="match status" value="1"/>
</dbReference>
<keyword evidence="4" id="KW-1185">Reference proteome</keyword>
<dbReference type="EMBL" id="CP065938">
    <property type="protein sequence ID" value="UWX06657.1"/>
    <property type="molecule type" value="Genomic_DNA"/>
</dbReference>
<proteinExistence type="inferred from homology"/>
<dbReference type="InterPro" id="IPR004380">
    <property type="entry name" value="Asp_race"/>
</dbReference>
<dbReference type="RefSeq" id="WP_334316268.1">
    <property type="nucleotide sequence ID" value="NZ_CP065938.1"/>
</dbReference>
<dbReference type="InterPro" id="IPR001920">
    <property type="entry name" value="Asp/Glu_race"/>
</dbReference>
<dbReference type="PANTHER" id="PTHR21198">
    <property type="entry name" value="GLUTAMATE RACEMASE"/>
    <property type="match status" value="1"/>
</dbReference>
<dbReference type="Proteomes" id="UP001058120">
    <property type="component" value="Chromosome"/>
</dbReference>
<dbReference type="InterPro" id="IPR015942">
    <property type="entry name" value="Asp/Glu/hydantoin_racemase"/>
</dbReference>
<reference evidence="3" key="1">
    <citation type="submission" date="2020-12" db="EMBL/GenBank/DDBJ databases">
        <title>Taurinivorans muris gen. nov., sp. nov., fundamental and realized metabolic niche of a ubiquitous sulfidogenic bacterium in the murine intestine.</title>
        <authorList>
            <person name="Ye H."/>
            <person name="Hanson B.T."/>
            <person name="Loy A."/>
        </authorList>
    </citation>
    <scope>NUCLEOTIDE SEQUENCE</scope>
    <source>
        <strain evidence="3">LT0009</strain>
    </source>
</reference>
<evidence type="ECO:0000256" key="1">
    <source>
        <dbReference type="ARBA" id="ARBA00007847"/>
    </source>
</evidence>
<dbReference type="SUPFAM" id="SSF53681">
    <property type="entry name" value="Aspartate/glutamate racemase"/>
    <property type="match status" value="2"/>
</dbReference>
<protein>
    <submittedName>
        <fullName evidence="3">Aspartate/glutamate racemase family protein</fullName>
    </submittedName>
</protein>
<comment type="similarity">
    <text evidence="1">Belongs to the aspartate/glutamate racemases family.</text>
</comment>
<evidence type="ECO:0000313" key="4">
    <source>
        <dbReference type="Proteomes" id="UP001058120"/>
    </source>
</evidence>
<evidence type="ECO:0000256" key="2">
    <source>
        <dbReference type="ARBA" id="ARBA00023235"/>
    </source>
</evidence>
<sequence length="261" mass="27921">MKNETGATTAKCIGVLGGLGPYAGLDFVHKVFDCTNAATDQEHLPVLLYSFPNAIPPRVEFLLGKTTINPGYAMGELLVRLAKAGASVIGIPCNTAHSASILDVALDILYKSGFQGQFVHMIAETANHIRTAHPAAQNVGVLCTQGAYHSKVFDMHFNRYGLNVSYLEDEGRALLQNAISNSSYGIKAFSSPVTDRAKNDIGLQAAHLAEKNADCIIMGCTELPLALSGTDFQGIPLLDPTKILAESLIKAFDATKLKHNH</sequence>